<reference evidence="2 3" key="1">
    <citation type="submission" date="2019-03" db="EMBL/GenBank/DDBJ databases">
        <title>Genomic Encyclopedia of Archaeal and Bacterial Type Strains, Phase II (KMG-II): from individual species to whole genera.</title>
        <authorList>
            <person name="Goeker M."/>
        </authorList>
    </citation>
    <scope>NUCLEOTIDE SEQUENCE [LARGE SCALE GENOMIC DNA]</scope>
    <source>
        <strain evidence="2 3">DSM 27697</strain>
    </source>
</reference>
<protein>
    <submittedName>
        <fullName evidence="2">Amino acid ABC transporter substrate-binding protein (PAAT family)</fullName>
    </submittedName>
</protein>
<accession>A0A4R1GJG8</accession>
<name>A0A4R1GJG8_9GAMM</name>
<feature type="chain" id="PRO_5020612228" evidence="1">
    <location>
        <begin position="22"/>
        <end position="291"/>
    </location>
</feature>
<dbReference type="AlphaFoldDB" id="A0A4R1GJG8"/>
<feature type="signal peptide" evidence="1">
    <location>
        <begin position="1"/>
        <end position="21"/>
    </location>
</feature>
<organism evidence="2 3">
    <name type="scientific">Marinobacterium mangrovicola</name>
    <dbReference type="NCBI Taxonomy" id="1476959"/>
    <lineage>
        <taxon>Bacteria</taxon>
        <taxon>Pseudomonadati</taxon>
        <taxon>Pseudomonadota</taxon>
        <taxon>Gammaproteobacteria</taxon>
        <taxon>Oceanospirillales</taxon>
        <taxon>Oceanospirillaceae</taxon>
        <taxon>Marinobacterium</taxon>
    </lineage>
</organism>
<keyword evidence="3" id="KW-1185">Reference proteome</keyword>
<dbReference type="Gene3D" id="3.40.190.10">
    <property type="entry name" value="Periplasmic binding protein-like II"/>
    <property type="match status" value="2"/>
</dbReference>
<dbReference type="SUPFAM" id="SSF53850">
    <property type="entry name" value="Periplasmic binding protein-like II"/>
    <property type="match status" value="1"/>
</dbReference>
<dbReference type="RefSeq" id="WP_132294081.1">
    <property type="nucleotide sequence ID" value="NZ_SMFU01000009.1"/>
</dbReference>
<evidence type="ECO:0000256" key="1">
    <source>
        <dbReference type="SAM" id="SignalP"/>
    </source>
</evidence>
<keyword evidence="1" id="KW-0732">Signal</keyword>
<dbReference type="EMBL" id="SMFU01000009">
    <property type="protein sequence ID" value="TCK06119.1"/>
    <property type="molecule type" value="Genomic_DNA"/>
</dbReference>
<proteinExistence type="predicted"/>
<dbReference type="OrthoDB" id="547680at2"/>
<dbReference type="Proteomes" id="UP000294546">
    <property type="component" value="Unassembled WGS sequence"/>
</dbReference>
<comment type="caution">
    <text evidence="2">The sequence shown here is derived from an EMBL/GenBank/DDBJ whole genome shotgun (WGS) entry which is preliminary data.</text>
</comment>
<evidence type="ECO:0000313" key="2">
    <source>
        <dbReference type="EMBL" id="TCK06119.1"/>
    </source>
</evidence>
<sequence length="291" mass="33123">MRILSALLISLALLLPRPAWSADQTTLVRYATDGLIDYPLALLEKSLQASEEKYGPYRLQRSDMSPSQGRVRQLVTDGALLDVMFIMSSEEVESEMLVVPFPLMRGLLGYRVMMTTPENLAALEAVKSLEDLQQYVAIQGGDWADTDILRANQLSVITTSDMVSMMRMLKAGRVDYFPRGVAEIWEELQLPIAEGLVANKKVVLRYTGPYYIAVSKRRPLLQERILYGLMQLHESGEFERFLRQRPEMSRALSFLEQGDYRVIDLASPFQLPSIQQVPSELWYQPALEKSR</sequence>
<evidence type="ECO:0000313" key="3">
    <source>
        <dbReference type="Proteomes" id="UP000294546"/>
    </source>
</evidence>
<gene>
    <name evidence="2" type="ORF">CLV83_3068</name>
</gene>